<dbReference type="InterPro" id="IPR036412">
    <property type="entry name" value="HAD-like_sf"/>
</dbReference>
<dbReference type="RefSeq" id="WP_102112275.1">
    <property type="nucleotide sequence ID" value="NZ_BMGN01000002.1"/>
</dbReference>
<accession>A0A2K9NBV1</accession>
<dbReference type="Pfam" id="PF13344">
    <property type="entry name" value="Hydrolase_6"/>
    <property type="match status" value="1"/>
</dbReference>
<dbReference type="SUPFAM" id="SSF56784">
    <property type="entry name" value="HAD-like"/>
    <property type="match status" value="1"/>
</dbReference>
<dbReference type="KEGG" id="ncb:C0V82_10365"/>
<proteinExistence type="predicted"/>
<dbReference type="EMBL" id="CP025611">
    <property type="protein sequence ID" value="AUN30594.1"/>
    <property type="molecule type" value="Genomic_DNA"/>
</dbReference>
<dbReference type="GO" id="GO:0016791">
    <property type="term" value="F:phosphatase activity"/>
    <property type="evidence" value="ECO:0007669"/>
    <property type="project" value="TreeGrafter"/>
</dbReference>
<dbReference type="NCBIfam" id="TIGR01460">
    <property type="entry name" value="HAD-SF-IIA"/>
    <property type="match status" value="1"/>
</dbReference>
<name>A0A2K9NBV1_9PROT</name>
<dbReference type="GO" id="GO:0005737">
    <property type="term" value="C:cytoplasm"/>
    <property type="evidence" value="ECO:0007669"/>
    <property type="project" value="TreeGrafter"/>
</dbReference>
<dbReference type="NCBIfam" id="TIGR01459">
    <property type="entry name" value="HAD-SF-IIA-hyp4"/>
    <property type="match status" value="1"/>
</dbReference>
<dbReference type="CDD" id="cd07525">
    <property type="entry name" value="HAD_like"/>
    <property type="match status" value="1"/>
</dbReference>
<evidence type="ECO:0000313" key="2">
    <source>
        <dbReference type="Proteomes" id="UP000234752"/>
    </source>
</evidence>
<sequence length="292" mass="31696">MSIPMINGLEAVADRYDGFILDLWGVVHDGVRPYPGVVECLSTLKRLGKRVCLLSNAPRRIAAAEAKLTAMGVTTNLYDALYTSGEASFEALRDRSDDWHSALGPKLFHIGPPRDNDVYDSLTDRVRVDSPEQADFVINTGIDAYEETLADYDPILRRCLERGLPMLCANPDLVVVIDQELVICAGELARHYAEIGGDVRYHGKPHAPVYRRCFDLLGGIAPGRILAVGDSLRTDVAGANAAGIDSLFITGGIHREELGAPLGTLPGPDMLSKLIEASPHRPTWAAAGLRWA</sequence>
<organism evidence="1 2">
    <name type="scientific">Niveispirillum cyanobacteriorum</name>
    <dbReference type="NCBI Taxonomy" id="1612173"/>
    <lineage>
        <taxon>Bacteria</taxon>
        <taxon>Pseudomonadati</taxon>
        <taxon>Pseudomonadota</taxon>
        <taxon>Alphaproteobacteria</taxon>
        <taxon>Rhodospirillales</taxon>
        <taxon>Azospirillaceae</taxon>
        <taxon>Niveispirillum</taxon>
    </lineage>
</organism>
<keyword evidence="2" id="KW-1185">Reference proteome</keyword>
<dbReference type="InterPro" id="IPR006356">
    <property type="entry name" value="HAD-SF_hydro_IIA_hyp3"/>
</dbReference>
<evidence type="ECO:0000313" key="1">
    <source>
        <dbReference type="EMBL" id="AUN30594.1"/>
    </source>
</evidence>
<dbReference type="Proteomes" id="UP000234752">
    <property type="component" value="Chromosome eg_1"/>
</dbReference>
<dbReference type="InterPro" id="IPR006357">
    <property type="entry name" value="HAD-SF_hydro_IIA"/>
</dbReference>
<dbReference type="AlphaFoldDB" id="A0A2K9NBV1"/>
<reference evidence="1 2" key="1">
    <citation type="submission" date="2017-12" db="EMBL/GenBank/DDBJ databases">
        <title>Genomes of bacteria within cyanobacterial aggregates.</title>
        <authorList>
            <person name="Cai H."/>
        </authorList>
    </citation>
    <scope>NUCLEOTIDE SEQUENCE [LARGE SCALE GENOMIC DNA]</scope>
    <source>
        <strain evidence="1 2">TH16</strain>
    </source>
</reference>
<dbReference type="OrthoDB" id="9791073at2"/>
<dbReference type="Pfam" id="PF13242">
    <property type="entry name" value="Hydrolase_like"/>
    <property type="match status" value="1"/>
</dbReference>
<protein>
    <submittedName>
        <fullName evidence="1">TIGR01459 family HAD-type hydrolase</fullName>
    </submittedName>
</protein>
<dbReference type="PANTHER" id="PTHR19288:SF90">
    <property type="entry name" value="OS08G0542600 PROTEIN"/>
    <property type="match status" value="1"/>
</dbReference>
<dbReference type="InterPro" id="IPR023214">
    <property type="entry name" value="HAD_sf"/>
</dbReference>
<keyword evidence="1" id="KW-0378">Hydrolase</keyword>
<dbReference type="Gene3D" id="3.40.50.1000">
    <property type="entry name" value="HAD superfamily/HAD-like"/>
    <property type="match status" value="2"/>
</dbReference>
<dbReference type="PANTHER" id="PTHR19288">
    <property type="entry name" value="4-NITROPHENYLPHOSPHATASE-RELATED"/>
    <property type="match status" value="1"/>
</dbReference>
<gene>
    <name evidence="1" type="ORF">C0V82_10365</name>
</gene>